<proteinExistence type="predicted"/>
<evidence type="ECO:0000256" key="1">
    <source>
        <dbReference type="SAM" id="SignalP"/>
    </source>
</evidence>
<keyword evidence="1" id="KW-0732">Signal</keyword>
<protein>
    <submittedName>
        <fullName evidence="2">Uncharacterized protein</fullName>
    </submittedName>
</protein>
<evidence type="ECO:0000313" key="2">
    <source>
        <dbReference type="EMBL" id="GLB49680.1"/>
    </source>
</evidence>
<dbReference type="EMBL" id="BRVO01000002">
    <property type="protein sequence ID" value="GLB49680.1"/>
    <property type="molecule type" value="Genomic_DNA"/>
</dbReference>
<reference evidence="2" key="1">
    <citation type="submission" date="2022-07" db="EMBL/GenBank/DDBJ databases">
        <title>Taxonomy of Novel Oxalotrophic and Methylotrophic Bacteria.</title>
        <authorList>
            <person name="Sahin N."/>
            <person name="Tani A."/>
        </authorList>
    </citation>
    <scope>NUCLEOTIDE SEQUENCE</scope>
    <source>
        <strain evidence="2">Y10</strain>
    </source>
</reference>
<organism evidence="2 3">
    <name type="scientific">Neptunitalea lumnitzerae</name>
    <dbReference type="NCBI Taxonomy" id="2965509"/>
    <lineage>
        <taxon>Bacteria</taxon>
        <taxon>Pseudomonadati</taxon>
        <taxon>Bacteroidota</taxon>
        <taxon>Flavobacteriia</taxon>
        <taxon>Flavobacteriales</taxon>
        <taxon>Flavobacteriaceae</taxon>
        <taxon>Neptunitalea</taxon>
    </lineage>
</organism>
<sequence length="169" mass="19259">MKKKLKILMLIGAFLFTAHAFSQEEQDPNKGITTETEVTTIEVNNGKEVQKLQKEVTIQRQNALMLNQKDKNKVNQDFKVGPTKVTKTTVLKDGDEIVSKEVETYFEQGNETYKLQNKSSKTITRANNKTYTLENDPNNSVCYFTKQGKICVEYTDSTSGIKKTEIYSK</sequence>
<feature type="signal peptide" evidence="1">
    <location>
        <begin position="1"/>
        <end position="20"/>
    </location>
</feature>
<gene>
    <name evidence="2" type="ORF">Y10_20480</name>
</gene>
<feature type="chain" id="PRO_5046852292" evidence="1">
    <location>
        <begin position="21"/>
        <end position="169"/>
    </location>
</feature>
<comment type="caution">
    <text evidence="2">The sequence shown here is derived from an EMBL/GenBank/DDBJ whole genome shotgun (WGS) entry which is preliminary data.</text>
</comment>
<dbReference type="RefSeq" id="WP_281765306.1">
    <property type="nucleotide sequence ID" value="NZ_BRVO01000002.1"/>
</dbReference>
<dbReference type="Proteomes" id="UP001143543">
    <property type="component" value="Unassembled WGS sequence"/>
</dbReference>
<keyword evidence="3" id="KW-1185">Reference proteome</keyword>
<evidence type="ECO:0000313" key="3">
    <source>
        <dbReference type="Proteomes" id="UP001143543"/>
    </source>
</evidence>
<accession>A0ABQ5MJU0</accession>
<name>A0ABQ5MJU0_9FLAO</name>